<keyword evidence="6" id="KW-0067">ATP-binding</keyword>
<reference evidence="11" key="1">
    <citation type="submission" date="2018-05" db="EMBL/GenBank/DDBJ databases">
        <authorList>
            <person name="Lanie J.A."/>
            <person name="Ng W.-L."/>
            <person name="Kazmierczak K.M."/>
            <person name="Andrzejewski T.M."/>
            <person name="Davidsen T.M."/>
            <person name="Wayne K.J."/>
            <person name="Tettelin H."/>
            <person name="Glass J.I."/>
            <person name="Rusch D."/>
            <person name="Podicherti R."/>
            <person name="Tsui H.-C.T."/>
            <person name="Winkler M.E."/>
        </authorList>
    </citation>
    <scope>NUCLEOTIDE SEQUENCE</scope>
</reference>
<feature type="domain" description="tRNA-specific 2-thiouridylase MnmA-like central" evidence="10">
    <location>
        <begin position="169"/>
        <end position="237"/>
    </location>
</feature>
<dbReference type="CDD" id="cd01998">
    <property type="entry name" value="MnmA_TRMU-like"/>
    <property type="match status" value="1"/>
</dbReference>
<dbReference type="Pfam" id="PF20258">
    <property type="entry name" value="tRNA_Me_trans_C"/>
    <property type="match status" value="1"/>
</dbReference>
<dbReference type="InterPro" id="IPR023382">
    <property type="entry name" value="MnmA-like_central_sf"/>
</dbReference>
<dbReference type="Gene3D" id="2.40.30.10">
    <property type="entry name" value="Translation factors"/>
    <property type="match status" value="1"/>
</dbReference>
<dbReference type="EMBL" id="UINC01001722">
    <property type="protein sequence ID" value="SUZ87378.1"/>
    <property type="molecule type" value="Genomic_DNA"/>
</dbReference>
<dbReference type="Gene3D" id="3.40.50.620">
    <property type="entry name" value="HUPs"/>
    <property type="match status" value="1"/>
</dbReference>
<keyword evidence="2" id="KW-0820">tRNA-binding</keyword>
<dbReference type="GO" id="GO:0005524">
    <property type="term" value="F:ATP binding"/>
    <property type="evidence" value="ECO:0007669"/>
    <property type="project" value="UniProtKB-KW"/>
</dbReference>
<dbReference type="GO" id="GO:0016783">
    <property type="term" value="F:sulfurtransferase activity"/>
    <property type="evidence" value="ECO:0007669"/>
    <property type="project" value="InterPro"/>
</dbReference>
<dbReference type="Pfam" id="PF20259">
    <property type="entry name" value="tRNA_Me_trans_M"/>
    <property type="match status" value="1"/>
</dbReference>
<evidence type="ECO:0000256" key="8">
    <source>
        <dbReference type="ARBA" id="ARBA00023157"/>
    </source>
</evidence>
<dbReference type="GO" id="GO:0000049">
    <property type="term" value="F:tRNA binding"/>
    <property type="evidence" value="ECO:0007669"/>
    <property type="project" value="UniProtKB-KW"/>
</dbReference>
<evidence type="ECO:0000256" key="2">
    <source>
        <dbReference type="ARBA" id="ARBA00022555"/>
    </source>
</evidence>
<evidence type="ECO:0000256" key="7">
    <source>
        <dbReference type="ARBA" id="ARBA00022884"/>
    </source>
</evidence>
<accession>A0A381R904</accession>
<keyword evidence="1" id="KW-0963">Cytoplasm</keyword>
<evidence type="ECO:0000259" key="9">
    <source>
        <dbReference type="Pfam" id="PF20258"/>
    </source>
</evidence>
<keyword evidence="3" id="KW-0808">Transferase</keyword>
<name>A0A381R904_9ZZZZ</name>
<dbReference type="NCBIfam" id="NF001138">
    <property type="entry name" value="PRK00143.1"/>
    <property type="match status" value="1"/>
</dbReference>
<dbReference type="InterPro" id="IPR046885">
    <property type="entry name" value="MnmA-like_C"/>
</dbReference>
<dbReference type="PANTHER" id="PTHR11933:SF5">
    <property type="entry name" value="MITOCHONDRIAL TRNA-SPECIFIC 2-THIOURIDYLASE 1"/>
    <property type="match status" value="1"/>
</dbReference>
<dbReference type="InterPro" id="IPR004506">
    <property type="entry name" value="MnmA-like"/>
</dbReference>
<evidence type="ECO:0000256" key="4">
    <source>
        <dbReference type="ARBA" id="ARBA00022694"/>
    </source>
</evidence>
<organism evidence="11">
    <name type="scientific">marine metagenome</name>
    <dbReference type="NCBI Taxonomy" id="408172"/>
    <lineage>
        <taxon>unclassified sequences</taxon>
        <taxon>metagenomes</taxon>
        <taxon>ecological metagenomes</taxon>
    </lineage>
</organism>
<proteinExistence type="inferred from homology"/>
<dbReference type="Gene3D" id="2.30.30.280">
    <property type="entry name" value="Adenine nucleotide alpha hydrolases-like domains"/>
    <property type="match status" value="1"/>
</dbReference>
<dbReference type="HAMAP" id="MF_00144">
    <property type="entry name" value="tRNA_thiouridyl_MnmA"/>
    <property type="match status" value="1"/>
</dbReference>
<keyword evidence="7" id="KW-0694">RNA-binding</keyword>
<keyword evidence="5" id="KW-0547">Nucleotide-binding</keyword>
<protein>
    <submittedName>
        <fullName evidence="11">Uncharacterized protein</fullName>
    </submittedName>
</protein>
<evidence type="ECO:0000313" key="11">
    <source>
        <dbReference type="EMBL" id="SUZ87378.1"/>
    </source>
</evidence>
<evidence type="ECO:0000256" key="5">
    <source>
        <dbReference type="ARBA" id="ARBA00022741"/>
    </source>
</evidence>
<keyword evidence="4" id="KW-0819">tRNA processing</keyword>
<dbReference type="FunFam" id="2.40.30.10:FF:000023">
    <property type="entry name" value="tRNA-specific 2-thiouridylase MnmA"/>
    <property type="match status" value="1"/>
</dbReference>
<sequence length="327" mass="37128">MKNWEDQDGEICTSTDDYNDALQVCNILGLPIHSVNFSKEYWDKVFSYFLSEYKAGRTPNPDVLCNREIKFKAFLDYAMKLGVNKIATGHYAKIECRNSEYRLLKGKDKNKDQSYFLYMLSHNPLSRSEFPLGDLDKKDVRNIAKNAGLPTADKKDSTGICFVGEQNFKQFLERYLPANPGNIISLDHKKVGTHSGLMYYTIGQRKGLGIGGGHSDLSDPWYVVGKDMEKNNLIVCQGKDNPSLYYEKIIATQLHWISKFKPDNGKELAAKIRYRQKDQFCNIEMLNNNSAIVSFQKPVFAAAPGQSIVFYYNEVCLGGGIIEPYVN</sequence>
<dbReference type="NCBIfam" id="TIGR00420">
    <property type="entry name" value="trmU"/>
    <property type="match status" value="1"/>
</dbReference>
<dbReference type="InterPro" id="IPR014729">
    <property type="entry name" value="Rossmann-like_a/b/a_fold"/>
</dbReference>
<dbReference type="PANTHER" id="PTHR11933">
    <property type="entry name" value="TRNA 5-METHYLAMINOMETHYL-2-THIOURIDYLATE -METHYLTRANSFERASE"/>
    <property type="match status" value="1"/>
</dbReference>
<evidence type="ECO:0000256" key="1">
    <source>
        <dbReference type="ARBA" id="ARBA00022490"/>
    </source>
</evidence>
<dbReference type="SUPFAM" id="SSF52402">
    <property type="entry name" value="Adenine nucleotide alpha hydrolases-like"/>
    <property type="match status" value="1"/>
</dbReference>
<dbReference type="AlphaFoldDB" id="A0A381R904"/>
<keyword evidence="8" id="KW-1015">Disulfide bond</keyword>
<evidence type="ECO:0000259" key="10">
    <source>
        <dbReference type="Pfam" id="PF20259"/>
    </source>
</evidence>
<gene>
    <name evidence="11" type="ORF">METZ01_LOCUS40232</name>
</gene>
<feature type="domain" description="tRNA-specific 2-thiouridylase MnmA-like C-terminal" evidence="9">
    <location>
        <begin position="247"/>
        <end position="322"/>
    </location>
</feature>
<dbReference type="InterPro" id="IPR046884">
    <property type="entry name" value="MnmA-like_central"/>
</dbReference>
<dbReference type="Pfam" id="PF03054">
    <property type="entry name" value="tRNA_Me_trans"/>
    <property type="match status" value="1"/>
</dbReference>
<evidence type="ECO:0000256" key="3">
    <source>
        <dbReference type="ARBA" id="ARBA00022679"/>
    </source>
</evidence>
<evidence type="ECO:0000256" key="6">
    <source>
        <dbReference type="ARBA" id="ARBA00022840"/>
    </source>
</evidence>
<dbReference type="FunFam" id="2.30.30.280:FF:000001">
    <property type="entry name" value="tRNA-specific 2-thiouridylase MnmA"/>
    <property type="match status" value="1"/>
</dbReference>
<dbReference type="GO" id="GO:0002143">
    <property type="term" value="P:tRNA wobble position uridine thiolation"/>
    <property type="evidence" value="ECO:0007669"/>
    <property type="project" value="TreeGrafter"/>
</dbReference>